<keyword evidence="2" id="KW-1133">Transmembrane helix</keyword>
<evidence type="ECO:0000313" key="3">
    <source>
        <dbReference type="EMBL" id="CAK0866330.1"/>
    </source>
</evidence>
<name>A0ABN9V0S2_9DINO</name>
<feature type="compositionally biased region" description="Low complexity" evidence="1">
    <location>
        <begin position="102"/>
        <end position="241"/>
    </location>
</feature>
<feature type="non-terminal residue" evidence="3">
    <location>
        <position position="766"/>
    </location>
</feature>
<feature type="transmembrane region" description="Helical" evidence="2">
    <location>
        <begin position="628"/>
        <end position="645"/>
    </location>
</feature>
<keyword evidence="4" id="KW-1185">Reference proteome</keyword>
<sequence length="766" mass="79355">MTSTTSASSTTGTSSTTQTSISTISATSTTSLHSTTQTSSTTRTDSSTLTTTTSSISSSSTATISSSISSVTRSSTVTTPTSSMTSSSTVFSTSEASSLSSATSVSNTTSVSSTSETSISTTSATSTTSLHSMTQTSSTTWTEISTSSVSVSNFISQSSTTRTSSATRSTTSASSITSPTPSSTTSSSETSTASVSSTTGTSITAWSSTTESISTTVPSTSSATETSSTTVSSTTESSSSTLIRTGASGTTMATYTTASSDISTSKTTDTPIAVTDYEYIMTLRVLSVDYSELQANSRIHGAFVYAVTDAFLETFPDVSSSQVVVELSAGSVIVGITVADLTADAAESLHDQYVQQGFNITHQANTQTKLENIVGITAVLANGSTIDAIVVTVISQQIVFSTSTSSMTATSTGVTSTFQVGTAPAEPPLDVVSHERWSAASLGSASLGILGAVGAIAAVSASSVILVVQKSSKRGLDVGHKGARSWDGRGGADLVTRPTRRVPVPGVYVNAGARREEWVVKARGCDLKHLFLGQPPQRITLVRKDQDLSETLKITKAGACKSWGEEGSTQVRQIADNKIEVVDFVGELMPLRLERRPPACQLLKMVSPLIILFAVALVALHLKKYDTSSPIFIAVAACSIAILLAKAGVDMVRLVELLQDLFHGCVWKVFSITTSAVPVLMCLFDMLEQGGGWLSASTGAACLISLFLELADLETLATLGRLVFGLLFGATSGAFLYRAGDGVAFIPLLASGIMLCRGIQDHLKGE</sequence>
<dbReference type="EMBL" id="CAUYUJ010016525">
    <property type="protein sequence ID" value="CAK0866330.1"/>
    <property type="molecule type" value="Genomic_DNA"/>
</dbReference>
<feature type="transmembrane region" description="Helical" evidence="2">
    <location>
        <begin position="693"/>
        <end position="711"/>
    </location>
</feature>
<evidence type="ECO:0000313" key="4">
    <source>
        <dbReference type="Proteomes" id="UP001189429"/>
    </source>
</evidence>
<proteinExistence type="predicted"/>
<feature type="region of interest" description="Disordered" evidence="1">
    <location>
        <begin position="69"/>
        <end position="89"/>
    </location>
</feature>
<feature type="transmembrane region" description="Helical" evidence="2">
    <location>
        <begin position="666"/>
        <end position="687"/>
    </location>
</feature>
<evidence type="ECO:0000256" key="2">
    <source>
        <dbReference type="SAM" id="Phobius"/>
    </source>
</evidence>
<evidence type="ECO:0000256" key="1">
    <source>
        <dbReference type="SAM" id="MobiDB-lite"/>
    </source>
</evidence>
<protein>
    <submittedName>
        <fullName evidence="3">Uncharacterized protein</fullName>
    </submittedName>
</protein>
<gene>
    <name evidence="3" type="ORF">PCOR1329_LOCUS53530</name>
</gene>
<accession>A0ABN9V0S2</accession>
<reference evidence="3" key="1">
    <citation type="submission" date="2023-10" db="EMBL/GenBank/DDBJ databases">
        <authorList>
            <person name="Chen Y."/>
            <person name="Shah S."/>
            <person name="Dougan E. K."/>
            <person name="Thang M."/>
            <person name="Chan C."/>
        </authorList>
    </citation>
    <scope>NUCLEOTIDE SEQUENCE [LARGE SCALE GENOMIC DNA]</scope>
</reference>
<feature type="transmembrane region" description="Helical" evidence="2">
    <location>
        <begin position="602"/>
        <end position="622"/>
    </location>
</feature>
<feature type="region of interest" description="Disordered" evidence="1">
    <location>
        <begin position="102"/>
        <end position="246"/>
    </location>
</feature>
<feature type="transmembrane region" description="Helical" evidence="2">
    <location>
        <begin position="447"/>
        <end position="468"/>
    </location>
</feature>
<organism evidence="3 4">
    <name type="scientific">Prorocentrum cordatum</name>
    <dbReference type="NCBI Taxonomy" id="2364126"/>
    <lineage>
        <taxon>Eukaryota</taxon>
        <taxon>Sar</taxon>
        <taxon>Alveolata</taxon>
        <taxon>Dinophyceae</taxon>
        <taxon>Prorocentrales</taxon>
        <taxon>Prorocentraceae</taxon>
        <taxon>Prorocentrum</taxon>
    </lineage>
</organism>
<feature type="region of interest" description="Disordered" evidence="1">
    <location>
        <begin position="1"/>
        <end position="57"/>
    </location>
</feature>
<dbReference type="Proteomes" id="UP001189429">
    <property type="component" value="Unassembled WGS sequence"/>
</dbReference>
<feature type="transmembrane region" description="Helical" evidence="2">
    <location>
        <begin position="718"/>
        <end position="737"/>
    </location>
</feature>
<keyword evidence="2" id="KW-0472">Membrane</keyword>
<keyword evidence="2" id="KW-0812">Transmembrane</keyword>
<comment type="caution">
    <text evidence="3">The sequence shown here is derived from an EMBL/GenBank/DDBJ whole genome shotgun (WGS) entry which is preliminary data.</text>
</comment>